<accession>A0A5N6MDQ6</accession>
<name>A0A5N6MDQ6_9ASTR</name>
<dbReference type="EMBL" id="SZYD01000016">
    <property type="protein sequence ID" value="KAD3338546.1"/>
    <property type="molecule type" value="Genomic_DNA"/>
</dbReference>
<protein>
    <recommendedName>
        <fullName evidence="3">Reverse transcriptase zinc-binding domain-containing protein</fullName>
    </recommendedName>
</protein>
<dbReference type="OrthoDB" id="692647at2759"/>
<reference evidence="1 2" key="1">
    <citation type="submission" date="2019-05" db="EMBL/GenBank/DDBJ databases">
        <title>Mikania micrantha, genome provides insights into the molecular mechanism of rapid growth.</title>
        <authorList>
            <person name="Liu B."/>
        </authorList>
    </citation>
    <scope>NUCLEOTIDE SEQUENCE [LARGE SCALE GENOMIC DNA]</scope>
    <source>
        <strain evidence="1">NLD-2019</strain>
        <tissue evidence="1">Leaf</tissue>
    </source>
</reference>
<evidence type="ECO:0000313" key="2">
    <source>
        <dbReference type="Proteomes" id="UP000326396"/>
    </source>
</evidence>
<evidence type="ECO:0008006" key="3">
    <source>
        <dbReference type="Google" id="ProtNLM"/>
    </source>
</evidence>
<organism evidence="1 2">
    <name type="scientific">Mikania micrantha</name>
    <name type="common">bitter vine</name>
    <dbReference type="NCBI Taxonomy" id="192012"/>
    <lineage>
        <taxon>Eukaryota</taxon>
        <taxon>Viridiplantae</taxon>
        <taxon>Streptophyta</taxon>
        <taxon>Embryophyta</taxon>
        <taxon>Tracheophyta</taxon>
        <taxon>Spermatophyta</taxon>
        <taxon>Magnoliopsida</taxon>
        <taxon>eudicotyledons</taxon>
        <taxon>Gunneridae</taxon>
        <taxon>Pentapetalae</taxon>
        <taxon>asterids</taxon>
        <taxon>campanulids</taxon>
        <taxon>Asterales</taxon>
        <taxon>Asteraceae</taxon>
        <taxon>Asteroideae</taxon>
        <taxon>Heliantheae alliance</taxon>
        <taxon>Eupatorieae</taxon>
        <taxon>Mikania</taxon>
    </lineage>
</organism>
<dbReference type="PANTHER" id="PTHR36617:SF5">
    <property type="entry name" value="OS05G0421675 PROTEIN"/>
    <property type="match status" value="1"/>
</dbReference>
<evidence type="ECO:0000313" key="1">
    <source>
        <dbReference type="EMBL" id="KAD3338546.1"/>
    </source>
</evidence>
<comment type="caution">
    <text evidence="1">The sequence shown here is derived from an EMBL/GenBank/DDBJ whole genome shotgun (WGS) entry which is preliminary data.</text>
</comment>
<dbReference type="AlphaFoldDB" id="A0A5N6MDQ6"/>
<sequence>MELLLAGVDLRKAIIGEPGNRSDILFWIDTWLGFEPLCNRFPVLFNIESMKGCRVADRVKMQGEVIFMEFEWSTELLTEENNEVMVLSNLIHTMNFTQGPDRWHIFCEEHYESVEHIFVSCRDAQIIWDYISNWCKIGPLLEMEKANSFGIRNNFMVYLDAA</sequence>
<gene>
    <name evidence="1" type="ORF">E3N88_34067</name>
</gene>
<proteinExistence type="predicted"/>
<dbReference type="PANTHER" id="PTHR36617">
    <property type="entry name" value="PROTEIN, PUTATIVE-RELATED"/>
    <property type="match status" value="1"/>
</dbReference>
<keyword evidence="2" id="KW-1185">Reference proteome</keyword>
<dbReference type="Proteomes" id="UP000326396">
    <property type="component" value="Linkage Group LG6"/>
</dbReference>